<dbReference type="RefSeq" id="WP_141782128.1">
    <property type="nucleotide sequence ID" value="NZ_VFOV01000001.1"/>
</dbReference>
<dbReference type="EMBL" id="VFOV01000001">
    <property type="protein sequence ID" value="TQL70351.1"/>
    <property type="molecule type" value="Genomic_DNA"/>
</dbReference>
<comment type="caution">
    <text evidence="2">The sequence shown here is derived from an EMBL/GenBank/DDBJ whole genome shotgun (WGS) entry which is preliminary data.</text>
</comment>
<dbReference type="AlphaFoldDB" id="A0A543ACP1"/>
<reference evidence="2 3" key="1">
    <citation type="submission" date="2019-06" db="EMBL/GenBank/DDBJ databases">
        <title>Sequencing the genomes of 1000 actinobacteria strains.</title>
        <authorList>
            <person name="Klenk H.-P."/>
        </authorList>
    </citation>
    <scope>NUCLEOTIDE SEQUENCE [LARGE SCALE GENOMIC DNA]</scope>
    <source>
        <strain evidence="2 3">DSM 25218</strain>
    </source>
</reference>
<keyword evidence="1" id="KW-1133">Transmembrane helix</keyword>
<dbReference type="InterPro" id="IPR021414">
    <property type="entry name" value="DUF3054"/>
</dbReference>
<dbReference type="Proteomes" id="UP000320209">
    <property type="component" value="Unassembled WGS sequence"/>
</dbReference>
<keyword evidence="1" id="KW-0472">Membrane</keyword>
<evidence type="ECO:0000313" key="3">
    <source>
        <dbReference type="Proteomes" id="UP000320209"/>
    </source>
</evidence>
<accession>A0A543ACP1</accession>
<feature type="transmembrane region" description="Helical" evidence="1">
    <location>
        <begin position="20"/>
        <end position="38"/>
    </location>
</feature>
<keyword evidence="3" id="KW-1185">Reference proteome</keyword>
<keyword evidence="1" id="KW-0812">Transmembrane</keyword>
<name>A0A543ACP1_9ACTN</name>
<gene>
    <name evidence="2" type="ORF">FB381_4281</name>
</gene>
<organism evidence="2 3">
    <name type="scientific">Nocardioides albertanoniae</name>
    <dbReference type="NCBI Taxonomy" id="1175486"/>
    <lineage>
        <taxon>Bacteria</taxon>
        <taxon>Bacillati</taxon>
        <taxon>Actinomycetota</taxon>
        <taxon>Actinomycetes</taxon>
        <taxon>Propionibacteriales</taxon>
        <taxon>Nocardioidaceae</taxon>
        <taxon>Nocardioides</taxon>
    </lineage>
</organism>
<evidence type="ECO:0000313" key="2">
    <source>
        <dbReference type="EMBL" id="TQL70351.1"/>
    </source>
</evidence>
<feature type="transmembrane region" description="Helical" evidence="1">
    <location>
        <begin position="50"/>
        <end position="70"/>
    </location>
</feature>
<feature type="transmembrane region" description="Helical" evidence="1">
    <location>
        <begin position="106"/>
        <end position="128"/>
    </location>
</feature>
<dbReference type="OrthoDB" id="3698172at2"/>
<feature type="transmembrane region" description="Helical" evidence="1">
    <location>
        <begin position="82"/>
        <end position="100"/>
    </location>
</feature>
<evidence type="ECO:0000256" key="1">
    <source>
        <dbReference type="SAM" id="Phobius"/>
    </source>
</evidence>
<sequence>MPSTKPDDHSPLIAGLAPRWAVAAFVVDVFFVLLFAFAGRQSHDAGPALVVLRIAWPFLVGLAVAWAVLAWRRWPATRAWPAGVLVWLGTYAIGMVLRGLTGEGLAPAFLVVSILFLGLTLVGWRGYVSAKIHYRSRRLAD</sequence>
<protein>
    <submittedName>
        <fullName evidence="2">DUF3054 family protein</fullName>
    </submittedName>
</protein>
<dbReference type="Pfam" id="PF11255">
    <property type="entry name" value="DUF3054"/>
    <property type="match status" value="1"/>
</dbReference>
<proteinExistence type="predicted"/>